<dbReference type="Gene3D" id="3.20.20.150">
    <property type="entry name" value="Divalent-metal-dependent TIM barrel enzymes"/>
    <property type="match status" value="1"/>
</dbReference>
<organism evidence="3 4">
    <name type="scientific">Microbulbifer epialgicus</name>
    <dbReference type="NCBI Taxonomy" id="393907"/>
    <lineage>
        <taxon>Bacteria</taxon>
        <taxon>Pseudomonadati</taxon>
        <taxon>Pseudomonadota</taxon>
        <taxon>Gammaproteobacteria</taxon>
        <taxon>Cellvibrionales</taxon>
        <taxon>Microbulbiferaceae</taxon>
        <taxon>Microbulbifer</taxon>
    </lineage>
</organism>
<keyword evidence="3" id="KW-0413">Isomerase</keyword>
<evidence type="ECO:0000256" key="1">
    <source>
        <dbReference type="SAM" id="SignalP"/>
    </source>
</evidence>
<keyword evidence="1" id="KW-0732">Signal</keyword>
<dbReference type="InterPro" id="IPR036237">
    <property type="entry name" value="Xyl_isomerase-like_sf"/>
</dbReference>
<dbReference type="PANTHER" id="PTHR12110">
    <property type="entry name" value="HYDROXYPYRUVATE ISOMERASE"/>
    <property type="match status" value="1"/>
</dbReference>
<proteinExistence type="predicted"/>
<evidence type="ECO:0000259" key="2">
    <source>
        <dbReference type="Pfam" id="PF01261"/>
    </source>
</evidence>
<dbReference type="InterPro" id="IPR013022">
    <property type="entry name" value="Xyl_isomerase-like_TIM-brl"/>
</dbReference>
<dbReference type="SUPFAM" id="SSF51658">
    <property type="entry name" value="Xylose isomerase-like"/>
    <property type="match status" value="1"/>
</dbReference>
<evidence type="ECO:0000313" key="4">
    <source>
        <dbReference type="Proteomes" id="UP001569428"/>
    </source>
</evidence>
<dbReference type="EMBL" id="JBGMEK010000010">
    <property type="protein sequence ID" value="MFA0810681.1"/>
    <property type="molecule type" value="Genomic_DNA"/>
</dbReference>
<dbReference type="Pfam" id="PF01261">
    <property type="entry name" value="AP_endonuc_2"/>
    <property type="match status" value="1"/>
</dbReference>
<reference evidence="3 4" key="1">
    <citation type="submission" date="2024-08" db="EMBL/GenBank/DDBJ databases">
        <authorList>
            <person name="Ishaq N."/>
        </authorList>
    </citation>
    <scope>NUCLEOTIDE SEQUENCE [LARGE SCALE GENOMIC DNA]</scope>
    <source>
        <strain evidence="3 4">DSM 18651</strain>
    </source>
</reference>
<feature type="chain" id="PRO_5046278862" evidence="1">
    <location>
        <begin position="24"/>
        <end position="293"/>
    </location>
</feature>
<feature type="domain" description="Xylose isomerase-like TIM barrel" evidence="2">
    <location>
        <begin position="56"/>
        <end position="270"/>
    </location>
</feature>
<name>A0ABV4NXL1_9GAMM</name>
<dbReference type="InterPro" id="IPR050312">
    <property type="entry name" value="IolE/XylAMocC-like"/>
</dbReference>
<sequence>MLLKNFFYIWLSVLLLSPCPLLAESFEDTDNNYLPNIGVQLWSVKGELKKDFTGTLKAVKNAGFNAVEFAGELGPYRNKPTELRKLLDAIGLKVSGAHIPIHHLQSESIENTVSFYKTLGAEYLIVGWDPRSWDPQQIDELILQLRTAHQGVTERSLKFGFHNHDGEFQPFRESTFWDLIATSTDQEFILQLDIGWVVAAGKNPVSYLERYPGRAYSTHFKARIPKEAATGKPIIGEDTTDWMSVLKATATTGGTKWIILEQEEYPDGMSSIEALKASKKGLDGYIQAYLSKP</sequence>
<dbReference type="RefSeq" id="WP_371838255.1">
    <property type="nucleotide sequence ID" value="NZ_JBGMEK010000010.1"/>
</dbReference>
<protein>
    <submittedName>
        <fullName evidence="3">Sugar phosphate isomerase/epimerase family protein</fullName>
    </submittedName>
</protein>
<dbReference type="PANTHER" id="PTHR12110:SF41">
    <property type="entry name" value="INOSOSE DEHYDRATASE"/>
    <property type="match status" value="1"/>
</dbReference>
<accession>A0ABV4NXL1</accession>
<evidence type="ECO:0000313" key="3">
    <source>
        <dbReference type="EMBL" id="MFA0810681.1"/>
    </source>
</evidence>
<dbReference type="Proteomes" id="UP001569428">
    <property type="component" value="Unassembled WGS sequence"/>
</dbReference>
<feature type="signal peptide" evidence="1">
    <location>
        <begin position="1"/>
        <end position="23"/>
    </location>
</feature>
<comment type="caution">
    <text evidence="3">The sequence shown here is derived from an EMBL/GenBank/DDBJ whole genome shotgun (WGS) entry which is preliminary data.</text>
</comment>
<gene>
    <name evidence="3" type="ORF">ACCI49_07085</name>
</gene>
<keyword evidence="4" id="KW-1185">Reference proteome</keyword>
<dbReference type="GO" id="GO:0016853">
    <property type="term" value="F:isomerase activity"/>
    <property type="evidence" value="ECO:0007669"/>
    <property type="project" value="UniProtKB-KW"/>
</dbReference>